<reference evidence="1" key="2">
    <citation type="journal article" date="2015" name="Data Brief">
        <title>Shoot transcriptome of the giant reed, Arundo donax.</title>
        <authorList>
            <person name="Barrero R.A."/>
            <person name="Guerrero F.D."/>
            <person name="Moolhuijzen P."/>
            <person name="Goolsby J.A."/>
            <person name="Tidwell J."/>
            <person name="Bellgard S.E."/>
            <person name="Bellgard M.I."/>
        </authorList>
    </citation>
    <scope>NUCLEOTIDE SEQUENCE</scope>
    <source>
        <tissue evidence="1">Shoot tissue taken approximately 20 cm above the soil surface</tissue>
    </source>
</reference>
<accession>A0A0A9E7P0</accession>
<evidence type="ECO:0000313" key="1">
    <source>
        <dbReference type="EMBL" id="JAD91992.1"/>
    </source>
</evidence>
<reference evidence="1" key="1">
    <citation type="submission" date="2014-09" db="EMBL/GenBank/DDBJ databases">
        <authorList>
            <person name="Magalhaes I.L.F."/>
            <person name="Oliveira U."/>
            <person name="Santos F.R."/>
            <person name="Vidigal T.H.D.A."/>
            <person name="Brescovit A.D."/>
            <person name="Santos A.J."/>
        </authorList>
    </citation>
    <scope>NUCLEOTIDE SEQUENCE</scope>
    <source>
        <tissue evidence="1">Shoot tissue taken approximately 20 cm above the soil surface</tissue>
    </source>
</reference>
<sequence>MEVKDVATHRHTALSLAQ</sequence>
<proteinExistence type="predicted"/>
<name>A0A0A9E7P0_ARUDO</name>
<organism evidence="1">
    <name type="scientific">Arundo donax</name>
    <name type="common">Giant reed</name>
    <name type="synonym">Donax arundinaceus</name>
    <dbReference type="NCBI Taxonomy" id="35708"/>
    <lineage>
        <taxon>Eukaryota</taxon>
        <taxon>Viridiplantae</taxon>
        <taxon>Streptophyta</taxon>
        <taxon>Embryophyta</taxon>
        <taxon>Tracheophyta</taxon>
        <taxon>Spermatophyta</taxon>
        <taxon>Magnoliopsida</taxon>
        <taxon>Liliopsida</taxon>
        <taxon>Poales</taxon>
        <taxon>Poaceae</taxon>
        <taxon>PACMAD clade</taxon>
        <taxon>Arundinoideae</taxon>
        <taxon>Arundineae</taxon>
        <taxon>Arundo</taxon>
    </lineage>
</organism>
<dbReference type="EMBL" id="GBRH01205903">
    <property type="protein sequence ID" value="JAD91992.1"/>
    <property type="molecule type" value="Transcribed_RNA"/>
</dbReference>
<dbReference type="AlphaFoldDB" id="A0A0A9E7P0"/>
<protein>
    <submittedName>
        <fullName evidence="1">Uncharacterized protein</fullName>
    </submittedName>
</protein>